<dbReference type="InterPro" id="IPR036457">
    <property type="entry name" value="PPM-type-like_dom_sf"/>
</dbReference>
<evidence type="ECO:0000256" key="1">
    <source>
        <dbReference type="ARBA" id="ARBA00022801"/>
    </source>
</evidence>
<dbReference type="PANTHER" id="PTHR43156:SF2">
    <property type="entry name" value="STAGE II SPORULATION PROTEIN E"/>
    <property type="match status" value="1"/>
</dbReference>
<proteinExistence type="predicted"/>
<dbReference type="SUPFAM" id="SSF52172">
    <property type="entry name" value="CheY-like"/>
    <property type="match status" value="1"/>
</dbReference>
<feature type="coiled-coil region" evidence="3">
    <location>
        <begin position="117"/>
        <end position="144"/>
    </location>
</feature>
<dbReference type="CDD" id="cd17574">
    <property type="entry name" value="REC_OmpR"/>
    <property type="match status" value="1"/>
</dbReference>
<reference evidence="5 6" key="1">
    <citation type="journal article" date="2013" name="PLoS ONE">
        <title>Genomic analysis of Melioribacter roseus, facultatively anaerobic organotrophic bacterium representing a novel deep lineage within Bacteriodetes/Chlorobi group.</title>
        <authorList>
            <person name="Kadnikov V.V."/>
            <person name="Mardanov A.V."/>
            <person name="Podosokorskaya O.A."/>
            <person name="Gavrilov S.N."/>
            <person name="Kublanov I.V."/>
            <person name="Beletsky A.V."/>
            <person name="Bonch-Osmolovskaya E.A."/>
            <person name="Ravin N.V."/>
        </authorList>
    </citation>
    <scope>NUCLEOTIDE SEQUENCE [LARGE SCALE GENOMIC DNA]</scope>
    <source>
        <strain evidence="6">JCM 17771 / P3M-2</strain>
    </source>
</reference>
<organism evidence="5 6">
    <name type="scientific">Melioribacter roseus (strain DSM 23840 / JCM 17771 / VKM B-2668 / P3M-2)</name>
    <dbReference type="NCBI Taxonomy" id="1191523"/>
    <lineage>
        <taxon>Bacteria</taxon>
        <taxon>Pseudomonadati</taxon>
        <taxon>Ignavibacteriota</taxon>
        <taxon>Ignavibacteria</taxon>
        <taxon>Ignavibacteriales</taxon>
        <taxon>Melioribacteraceae</taxon>
        <taxon>Melioribacter</taxon>
    </lineage>
</organism>
<dbReference type="OrthoDB" id="9763484at2"/>
<dbReference type="AlphaFoldDB" id="I6ZZR3"/>
<dbReference type="InterPro" id="IPR001789">
    <property type="entry name" value="Sig_transdc_resp-reg_receiver"/>
</dbReference>
<dbReference type="EMBL" id="CP003557">
    <property type="protein sequence ID" value="AFN74463.1"/>
    <property type="molecule type" value="Genomic_DNA"/>
</dbReference>
<sequence length="378" mass="42085">MATLSSNKILLVEDEPNIARLFIHNLTKAGFECVHAENGKAALDMIDEVQPALIISDIMMPVMDGFEFRKELLSYPEYKSIPFVFLTAKSGEEDMLLGYDLEIEDYIVKTSSPKIVIAKVSAILKSLEKEREKVVDEVQKAADSMAAKVVPESPPQFNGLKVLQWHAPYKNVPGGDFIDYIKINDESIAVILGDVMGKRWGAWYFAVAYAGYVRTAARIVLESTAELNPDIILQRINESVYRDERISEVFITLSVVIIDTKNKTAKYSGAGDLPIIYRSGNKAEFIESSGLLLGFNPDGQYSNKIIDIKSGDEIILFTDGITESRNKEGELFGNQRLLDFIGNVSPEDNTVDLLREELLKFTGGELEDDVSVIAIKIL</sequence>
<dbReference type="eggNOG" id="COG2208">
    <property type="taxonomic scope" value="Bacteria"/>
</dbReference>
<evidence type="ECO:0000313" key="6">
    <source>
        <dbReference type="Proteomes" id="UP000009011"/>
    </source>
</evidence>
<dbReference type="InterPro" id="IPR001932">
    <property type="entry name" value="PPM-type_phosphatase-like_dom"/>
</dbReference>
<feature type="domain" description="Response regulatory" evidence="4">
    <location>
        <begin position="8"/>
        <end position="124"/>
    </location>
</feature>
<dbReference type="GO" id="GO:0000160">
    <property type="term" value="P:phosphorelay signal transduction system"/>
    <property type="evidence" value="ECO:0007669"/>
    <property type="project" value="InterPro"/>
</dbReference>
<dbReference type="InterPro" id="IPR011006">
    <property type="entry name" value="CheY-like_superfamily"/>
</dbReference>
<dbReference type="Gene3D" id="3.60.40.10">
    <property type="entry name" value="PPM-type phosphatase domain"/>
    <property type="match status" value="1"/>
</dbReference>
<feature type="modified residue" description="4-aspartylphosphate" evidence="2">
    <location>
        <position position="57"/>
    </location>
</feature>
<dbReference type="GO" id="GO:0016791">
    <property type="term" value="F:phosphatase activity"/>
    <property type="evidence" value="ECO:0007669"/>
    <property type="project" value="TreeGrafter"/>
</dbReference>
<protein>
    <submittedName>
        <fullName evidence="5">Response regulator receiver protein</fullName>
    </submittedName>
</protein>
<keyword evidence="6" id="KW-1185">Reference proteome</keyword>
<dbReference type="STRING" id="1191523.MROS_1226"/>
<name>I6ZZR3_MELRP</name>
<evidence type="ECO:0000256" key="2">
    <source>
        <dbReference type="PROSITE-ProRule" id="PRU00169"/>
    </source>
</evidence>
<evidence type="ECO:0000259" key="4">
    <source>
        <dbReference type="PROSITE" id="PS50110"/>
    </source>
</evidence>
<accession>I6ZZR3</accession>
<dbReference type="SMART" id="SM00448">
    <property type="entry name" value="REC"/>
    <property type="match status" value="1"/>
</dbReference>
<dbReference type="SUPFAM" id="SSF81606">
    <property type="entry name" value="PP2C-like"/>
    <property type="match status" value="1"/>
</dbReference>
<dbReference type="SMART" id="SM00331">
    <property type="entry name" value="PP2C_SIG"/>
    <property type="match status" value="1"/>
</dbReference>
<keyword evidence="3" id="KW-0175">Coiled coil</keyword>
<gene>
    <name evidence="5" type="ordered locus">MROS_1226</name>
</gene>
<dbReference type="PATRIC" id="fig|1191523.3.peg.1304"/>
<dbReference type="InterPro" id="IPR052016">
    <property type="entry name" value="Bact_Sigma-Reg"/>
</dbReference>
<dbReference type="Proteomes" id="UP000009011">
    <property type="component" value="Chromosome"/>
</dbReference>
<dbReference type="eggNOG" id="COG0745">
    <property type="taxonomic scope" value="Bacteria"/>
</dbReference>
<dbReference type="Pfam" id="PF00072">
    <property type="entry name" value="Response_reg"/>
    <property type="match status" value="1"/>
</dbReference>
<dbReference type="Pfam" id="PF07228">
    <property type="entry name" value="SpoIIE"/>
    <property type="match status" value="1"/>
</dbReference>
<dbReference type="PANTHER" id="PTHR43156">
    <property type="entry name" value="STAGE II SPORULATION PROTEIN E-RELATED"/>
    <property type="match status" value="1"/>
</dbReference>
<dbReference type="PROSITE" id="PS50110">
    <property type="entry name" value="RESPONSE_REGULATORY"/>
    <property type="match status" value="1"/>
</dbReference>
<dbReference type="KEGG" id="mro:MROS_1226"/>
<keyword evidence="2" id="KW-0597">Phosphoprotein</keyword>
<evidence type="ECO:0000256" key="3">
    <source>
        <dbReference type="SAM" id="Coils"/>
    </source>
</evidence>
<dbReference type="Gene3D" id="3.40.50.2300">
    <property type="match status" value="1"/>
</dbReference>
<evidence type="ECO:0000313" key="5">
    <source>
        <dbReference type="EMBL" id="AFN74463.1"/>
    </source>
</evidence>
<keyword evidence="1" id="KW-0378">Hydrolase</keyword>
<dbReference type="HOGENOM" id="CLU_000445_43_7_10"/>
<dbReference type="RefSeq" id="WP_014855898.1">
    <property type="nucleotide sequence ID" value="NC_018178.1"/>
</dbReference>